<feature type="transmembrane region" description="Helical" evidence="5">
    <location>
        <begin position="50"/>
        <end position="72"/>
    </location>
</feature>
<keyword evidence="3 5" id="KW-1133">Transmembrane helix</keyword>
<protein>
    <submittedName>
        <fullName evidence="7">Putative membrane protein</fullName>
    </submittedName>
</protein>
<dbReference type="Gene3D" id="1.20.1540.10">
    <property type="entry name" value="Rhomboid-like"/>
    <property type="match status" value="1"/>
</dbReference>
<gene>
    <name evidence="7" type="ORF">Rain11_2513</name>
</gene>
<proteinExistence type="predicted"/>
<evidence type="ECO:0000256" key="3">
    <source>
        <dbReference type="ARBA" id="ARBA00022989"/>
    </source>
</evidence>
<dbReference type="SUPFAM" id="SSF144091">
    <property type="entry name" value="Rhomboid-like"/>
    <property type="match status" value="1"/>
</dbReference>
<keyword evidence="8" id="KW-1185">Reference proteome</keyword>
<feature type="transmembrane region" description="Helical" evidence="5">
    <location>
        <begin position="84"/>
        <end position="105"/>
    </location>
</feature>
<feature type="transmembrane region" description="Helical" evidence="5">
    <location>
        <begin position="146"/>
        <end position="163"/>
    </location>
</feature>
<dbReference type="InterPro" id="IPR022764">
    <property type="entry name" value="Peptidase_S54_rhomboid_dom"/>
</dbReference>
<keyword evidence="4 5" id="KW-0472">Membrane</keyword>
<dbReference type="RefSeq" id="WP_101359772.1">
    <property type="nucleotide sequence ID" value="NZ_NKXO01000056.1"/>
</dbReference>
<evidence type="ECO:0000313" key="8">
    <source>
        <dbReference type="Proteomes" id="UP000233387"/>
    </source>
</evidence>
<evidence type="ECO:0000313" key="7">
    <source>
        <dbReference type="EMBL" id="PKQ66029.1"/>
    </source>
</evidence>
<evidence type="ECO:0000259" key="6">
    <source>
        <dbReference type="Pfam" id="PF01694"/>
    </source>
</evidence>
<evidence type="ECO:0000256" key="4">
    <source>
        <dbReference type="ARBA" id="ARBA00023136"/>
    </source>
</evidence>
<dbReference type="GO" id="GO:0004252">
    <property type="term" value="F:serine-type endopeptidase activity"/>
    <property type="evidence" value="ECO:0007669"/>
    <property type="project" value="InterPro"/>
</dbReference>
<dbReference type="AlphaFoldDB" id="A0A2N3I6V8"/>
<dbReference type="InterPro" id="IPR035952">
    <property type="entry name" value="Rhomboid-like_sf"/>
</dbReference>
<feature type="transmembrane region" description="Helical" evidence="5">
    <location>
        <begin position="169"/>
        <end position="190"/>
    </location>
</feature>
<evidence type="ECO:0000256" key="2">
    <source>
        <dbReference type="ARBA" id="ARBA00022692"/>
    </source>
</evidence>
<comment type="subcellular location">
    <subcellularLocation>
        <location evidence="1">Membrane</location>
        <topology evidence="1">Multi-pass membrane protein</topology>
    </subcellularLocation>
</comment>
<reference evidence="7 8" key="1">
    <citation type="submission" date="2017-06" db="EMBL/GenBank/DDBJ databases">
        <title>Raineya orbicola gen. nov., sp. nov. a slightly thermophilic bacterium of the phylum Bacteroidetes and the description of Raineyaceae fam. nov.</title>
        <authorList>
            <person name="Albuquerque L."/>
            <person name="Polonia A.R.M."/>
            <person name="Barroso C."/>
            <person name="Froufe H.J.C."/>
            <person name="Lage O."/>
            <person name="Lobo-Da-Cunha A."/>
            <person name="Egas C."/>
            <person name="Da Costa M.S."/>
        </authorList>
    </citation>
    <scope>NUCLEOTIDE SEQUENCE [LARGE SCALE GENOMIC DNA]</scope>
    <source>
        <strain evidence="7 8">SPSPC-11</strain>
    </source>
</reference>
<dbReference type="Proteomes" id="UP000233387">
    <property type="component" value="Unassembled WGS sequence"/>
</dbReference>
<keyword evidence="2 5" id="KW-0812">Transmembrane</keyword>
<dbReference type="PANTHER" id="PTHR43066">
    <property type="entry name" value="RHOMBOID-RELATED PROTEIN"/>
    <property type="match status" value="1"/>
</dbReference>
<feature type="transmembrane region" description="Helical" evidence="5">
    <location>
        <begin position="117"/>
        <end position="139"/>
    </location>
</feature>
<sequence length="196" mass="22241">MYTLTPTVRTILILNIIAFVLMNMNFEYAIENFALWDIQTPYFQPYQLLTHMFMHANFFHIFSNMLGLVFFGSVLEQVLGANRFLLLYMICGLGAGALSLGVDYYNGDIIPSIGASGAVFGVVTSFALIFPNLVLQLLFPPIPLKAKYLVLLYLIFEVSYMWQNLPGDRVGHLAHLAGMLLGFIMIKLVWKIPKRY</sequence>
<dbReference type="Pfam" id="PF01694">
    <property type="entry name" value="Rhomboid"/>
    <property type="match status" value="1"/>
</dbReference>
<name>A0A2N3I6V8_9BACT</name>
<dbReference type="PANTHER" id="PTHR43066:SF11">
    <property type="entry name" value="PEPTIDASE S54 RHOMBOID DOMAIN-CONTAINING PROTEIN"/>
    <property type="match status" value="1"/>
</dbReference>
<organism evidence="7 8">
    <name type="scientific">Raineya orbicola</name>
    <dbReference type="NCBI Taxonomy" id="2016530"/>
    <lineage>
        <taxon>Bacteria</taxon>
        <taxon>Pseudomonadati</taxon>
        <taxon>Bacteroidota</taxon>
        <taxon>Cytophagia</taxon>
        <taxon>Cytophagales</taxon>
        <taxon>Raineyaceae</taxon>
        <taxon>Raineya</taxon>
    </lineage>
</organism>
<dbReference type="EMBL" id="NKXO01000056">
    <property type="protein sequence ID" value="PKQ66029.1"/>
    <property type="molecule type" value="Genomic_DNA"/>
</dbReference>
<feature type="transmembrane region" description="Helical" evidence="5">
    <location>
        <begin position="12"/>
        <end position="30"/>
    </location>
</feature>
<dbReference type="OrthoDB" id="9807874at2"/>
<comment type="caution">
    <text evidence="7">The sequence shown here is derived from an EMBL/GenBank/DDBJ whole genome shotgun (WGS) entry which is preliminary data.</text>
</comment>
<accession>A0A2N3I6V8</accession>
<dbReference type="GO" id="GO:0016020">
    <property type="term" value="C:membrane"/>
    <property type="evidence" value="ECO:0007669"/>
    <property type="project" value="UniProtKB-SubCell"/>
</dbReference>
<evidence type="ECO:0000256" key="5">
    <source>
        <dbReference type="SAM" id="Phobius"/>
    </source>
</evidence>
<feature type="domain" description="Peptidase S54 rhomboid" evidence="6">
    <location>
        <begin position="44"/>
        <end position="190"/>
    </location>
</feature>
<evidence type="ECO:0000256" key="1">
    <source>
        <dbReference type="ARBA" id="ARBA00004141"/>
    </source>
</evidence>